<name>A0A1I7A1S6_9FLAO</name>
<proteinExistence type="predicted"/>
<reference evidence="2 3" key="1">
    <citation type="submission" date="2016-10" db="EMBL/GenBank/DDBJ databases">
        <authorList>
            <person name="de Groot N.N."/>
        </authorList>
    </citation>
    <scope>NUCLEOTIDE SEQUENCE [LARGE SCALE GENOMIC DNA]</scope>
    <source>
        <strain evidence="2 3">CGMCC 1.7005</strain>
    </source>
</reference>
<dbReference type="AlphaFoldDB" id="A0A1I7A1S6"/>
<sequence>MKTTIYFFTSIFLFVTSISFAQEIKEDQHVWDVFSIAVDAQIIQLLQVKNDYDSIEIVDGDFVFCTLDNNSYFHPDTSFLEANYNIKYKRNSSQIKHIKTEGVIAKFHYFPNGNIRCVDFIYKKGLNVYEGRWNSLSFFYEKNTLIECVLNENKEAFTSIRYYK</sequence>
<dbReference type="STRING" id="477690.SAMN05216474_1819"/>
<feature type="signal peptide" evidence="1">
    <location>
        <begin position="1"/>
        <end position="21"/>
    </location>
</feature>
<evidence type="ECO:0000313" key="2">
    <source>
        <dbReference type="EMBL" id="SFT68851.1"/>
    </source>
</evidence>
<dbReference type="RefSeq" id="WP_090248581.1">
    <property type="nucleotide sequence ID" value="NZ_FPAS01000002.1"/>
</dbReference>
<keyword evidence="1" id="KW-0732">Signal</keyword>
<dbReference type="Proteomes" id="UP000236454">
    <property type="component" value="Unassembled WGS sequence"/>
</dbReference>
<protein>
    <recommendedName>
        <fullName evidence="4">MORN repeat variant</fullName>
    </recommendedName>
</protein>
<keyword evidence="3" id="KW-1185">Reference proteome</keyword>
<accession>A0A1I7A1S6</accession>
<evidence type="ECO:0008006" key="4">
    <source>
        <dbReference type="Google" id="ProtNLM"/>
    </source>
</evidence>
<evidence type="ECO:0000313" key="3">
    <source>
        <dbReference type="Proteomes" id="UP000236454"/>
    </source>
</evidence>
<feature type="chain" id="PRO_5014945407" description="MORN repeat variant" evidence="1">
    <location>
        <begin position="22"/>
        <end position="164"/>
    </location>
</feature>
<gene>
    <name evidence="2" type="ORF">SAMN05216474_1819</name>
</gene>
<evidence type="ECO:0000256" key="1">
    <source>
        <dbReference type="SAM" id="SignalP"/>
    </source>
</evidence>
<dbReference type="EMBL" id="FPAS01000002">
    <property type="protein sequence ID" value="SFT68851.1"/>
    <property type="molecule type" value="Genomic_DNA"/>
</dbReference>
<organism evidence="2 3">
    <name type="scientific">Lishizhenia tianjinensis</name>
    <dbReference type="NCBI Taxonomy" id="477690"/>
    <lineage>
        <taxon>Bacteria</taxon>
        <taxon>Pseudomonadati</taxon>
        <taxon>Bacteroidota</taxon>
        <taxon>Flavobacteriia</taxon>
        <taxon>Flavobacteriales</taxon>
        <taxon>Crocinitomicaceae</taxon>
        <taxon>Lishizhenia</taxon>
    </lineage>
</organism>